<protein>
    <submittedName>
        <fullName evidence="2">Uncharacterized protein</fullName>
    </submittedName>
</protein>
<dbReference type="Proteomes" id="UP000704712">
    <property type="component" value="Unassembled WGS sequence"/>
</dbReference>
<organism evidence="2 3">
    <name type="scientific">Phytophthora infestans</name>
    <name type="common">Potato late blight agent</name>
    <name type="synonym">Botrytis infestans</name>
    <dbReference type="NCBI Taxonomy" id="4787"/>
    <lineage>
        <taxon>Eukaryota</taxon>
        <taxon>Sar</taxon>
        <taxon>Stramenopiles</taxon>
        <taxon>Oomycota</taxon>
        <taxon>Peronosporomycetes</taxon>
        <taxon>Peronosporales</taxon>
        <taxon>Peronosporaceae</taxon>
        <taxon>Phytophthora</taxon>
    </lineage>
</organism>
<evidence type="ECO:0000313" key="3">
    <source>
        <dbReference type="Proteomes" id="UP000704712"/>
    </source>
</evidence>
<sequence>MEAMELYLSTQLSLTTRSTTSLNPITSPTSATLSDAATLNCREPANSMTDLANDGDITAAEMPLSTFAPSTYTDFFWDLDLSESSQRIIETSSSSESGQENKAIASQMVCIKEESAIENTLHTMRTGVNQHPAPPLRQDTKESATKLVEGRCSSSVHRNSVSDWTDGESVNQHPAPSSRQDTKEIATKMVEGRCSS</sequence>
<name>A0A8S9TR87_PHYIN</name>
<dbReference type="AlphaFoldDB" id="A0A8S9TR87"/>
<feature type="compositionally biased region" description="Polar residues" evidence="1">
    <location>
        <begin position="152"/>
        <end position="179"/>
    </location>
</feature>
<evidence type="ECO:0000313" key="2">
    <source>
        <dbReference type="EMBL" id="KAF4129269.1"/>
    </source>
</evidence>
<gene>
    <name evidence="2" type="ORF">GN958_ATG21533</name>
</gene>
<reference evidence="2" key="1">
    <citation type="submission" date="2020-03" db="EMBL/GenBank/DDBJ databases">
        <title>Hybrid Assembly of Korean Phytophthora infestans isolates.</title>
        <authorList>
            <person name="Prokchorchik M."/>
            <person name="Lee Y."/>
            <person name="Seo J."/>
            <person name="Cho J.-H."/>
            <person name="Park Y.-E."/>
            <person name="Jang D.-C."/>
            <person name="Im J.-S."/>
            <person name="Choi J.-G."/>
            <person name="Park H.-J."/>
            <person name="Lee G.-B."/>
            <person name="Lee Y.-G."/>
            <person name="Hong S.-Y."/>
            <person name="Cho K."/>
            <person name="Sohn K.H."/>
        </authorList>
    </citation>
    <scope>NUCLEOTIDE SEQUENCE</scope>
    <source>
        <strain evidence="2">KR_2_A2</strain>
    </source>
</reference>
<feature type="region of interest" description="Disordered" evidence="1">
    <location>
        <begin position="127"/>
        <end position="186"/>
    </location>
</feature>
<accession>A0A8S9TR87</accession>
<comment type="caution">
    <text evidence="2">The sequence shown here is derived from an EMBL/GenBank/DDBJ whole genome shotgun (WGS) entry which is preliminary data.</text>
</comment>
<proteinExistence type="predicted"/>
<dbReference type="EMBL" id="JAACNO010002976">
    <property type="protein sequence ID" value="KAF4129269.1"/>
    <property type="molecule type" value="Genomic_DNA"/>
</dbReference>
<feature type="non-terminal residue" evidence="2">
    <location>
        <position position="196"/>
    </location>
</feature>
<evidence type="ECO:0000256" key="1">
    <source>
        <dbReference type="SAM" id="MobiDB-lite"/>
    </source>
</evidence>